<evidence type="ECO:0000313" key="3">
    <source>
        <dbReference type="Proteomes" id="UP001178461"/>
    </source>
</evidence>
<dbReference type="AlphaFoldDB" id="A0AA35PBE5"/>
<proteinExistence type="predicted"/>
<accession>A0AA35PBE5</accession>
<reference evidence="2" key="1">
    <citation type="submission" date="2022-12" db="EMBL/GenBank/DDBJ databases">
        <authorList>
            <person name="Alioto T."/>
            <person name="Alioto T."/>
            <person name="Gomez Garrido J."/>
        </authorList>
    </citation>
    <scope>NUCLEOTIDE SEQUENCE</scope>
</reference>
<dbReference type="Proteomes" id="UP001178461">
    <property type="component" value="Chromosome 7"/>
</dbReference>
<evidence type="ECO:0000256" key="1">
    <source>
        <dbReference type="SAM" id="MobiDB-lite"/>
    </source>
</evidence>
<feature type="region of interest" description="Disordered" evidence="1">
    <location>
        <begin position="20"/>
        <end position="135"/>
    </location>
</feature>
<sequence>MLQGRRFMVSHAPKDQLCRWPLTVSAPPPPRTAHSGTPDPAACPPLLPLQDYVSQHAPRAPPPSLPPPRAPRETGGAACGRRAAARTSWRDFSGMGSAAPPPPPPPGGRKLSGERYVRRRGTSCRGHPSPPPDDP</sequence>
<gene>
    <name evidence="2" type="ORF">PODLI_1B004694</name>
</gene>
<feature type="compositionally biased region" description="Low complexity" evidence="1">
    <location>
        <begin position="75"/>
        <end position="86"/>
    </location>
</feature>
<name>A0AA35PBE5_9SAUR</name>
<protein>
    <submittedName>
        <fullName evidence="2">Uncharacterized protein</fullName>
    </submittedName>
</protein>
<feature type="compositionally biased region" description="Pro residues" evidence="1">
    <location>
        <begin position="59"/>
        <end position="69"/>
    </location>
</feature>
<dbReference type="EMBL" id="OX395132">
    <property type="protein sequence ID" value="CAI5779108.1"/>
    <property type="molecule type" value="Genomic_DNA"/>
</dbReference>
<organism evidence="2 3">
    <name type="scientific">Podarcis lilfordi</name>
    <name type="common">Lilford's wall lizard</name>
    <dbReference type="NCBI Taxonomy" id="74358"/>
    <lineage>
        <taxon>Eukaryota</taxon>
        <taxon>Metazoa</taxon>
        <taxon>Chordata</taxon>
        <taxon>Craniata</taxon>
        <taxon>Vertebrata</taxon>
        <taxon>Euteleostomi</taxon>
        <taxon>Lepidosauria</taxon>
        <taxon>Squamata</taxon>
        <taxon>Bifurcata</taxon>
        <taxon>Unidentata</taxon>
        <taxon>Episquamata</taxon>
        <taxon>Laterata</taxon>
        <taxon>Lacertibaenia</taxon>
        <taxon>Lacertidae</taxon>
        <taxon>Podarcis</taxon>
    </lineage>
</organism>
<keyword evidence="3" id="KW-1185">Reference proteome</keyword>
<evidence type="ECO:0000313" key="2">
    <source>
        <dbReference type="EMBL" id="CAI5779108.1"/>
    </source>
</evidence>